<dbReference type="Proteomes" id="UP000822184">
    <property type="component" value="Unassembled WGS sequence"/>
</dbReference>
<organism evidence="2 3">
    <name type="scientific">Clostridium beijerinckii</name>
    <name type="common">Clostridium MP</name>
    <dbReference type="NCBI Taxonomy" id="1520"/>
    <lineage>
        <taxon>Bacteria</taxon>
        <taxon>Bacillati</taxon>
        <taxon>Bacillota</taxon>
        <taxon>Clostridia</taxon>
        <taxon>Eubacteriales</taxon>
        <taxon>Clostridiaceae</taxon>
        <taxon>Clostridium</taxon>
    </lineage>
</organism>
<name>A0AAE5H6C1_CLOBE</name>
<accession>A0AAE5H6C1</accession>
<proteinExistence type="predicted"/>
<dbReference type="EMBL" id="JABTDW010000001">
    <property type="protein sequence ID" value="NSB15964.1"/>
    <property type="molecule type" value="Genomic_DNA"/>
</dbReference>
<dbReference type="AlphaFoldDB" id="A0AAE5H6C1"/>
<evidence type="ECO:0000313" key="3">
    <source>
        <dbReference type="Proteomes" id="UP000822184"/>
    </source>
</evidence>
<feature type="transmembrane region" description="Helical" evidence="1">
    <location>
        <begin position="21"/>
        <end position="38"/>
    </location>
</feature>
<dbReference type="RefSeq" id="WP_077854231.1">
    <property type="nucleotide sequence ID" value="NZ_JABTDW010000001.1"/>
</dbReference>
<keyword evidence="1" id="KW-0812">Transmembrane</keyword>
<comment type="caution">
    <text evidence="2">The sequence shown here is derived from an EMBL/GenBank/DDBJ whole genome shotgun (WGS) entry which is preliminary data.</text>
</comment>
<evidence type="ECO:0000313" key="2">
    <source>
        <dbReference type="EMBL" id="NSB15964.1"/>
    </source>
</evidence>
<protein>
    <submittedName>
        <fullName evidence="2">Uncharacterized protein</fullName>
    </submittedName>
</protein>
<keyword evidence="1" id="KW-0472">Membrane</keyword>
<feature type="transmembrane region" description="Helical" evidence="1">
    <location>
        <begin position="222"/>
        <end position="241"/>
    </location>
</feature>
<gene>
    <name evidence="2" type="ORF">BCD95_004223</name>
</gene>
<sequence length="251" mass="29488">MKRHLKIIANNLKTSFGFKKFFCVIAIFIVIFKIKLNVHSDLISLDDFIKIIFHGPNNLLDNILELLIWSLYQFYLFYIAGDYLYRELKLQSVYNISRLGSKIKWYIYNQLNLAIICLFYYIIGIASITVCLFISNEKVIINNIYDIVNVYFILFISSYFAITVYTIIVLLIKKHNVSLLILIITIYLSIELGDLLNIDIYLPFNQGIISKHLLCNFGYQWSYGYLLLMIILNLFIIKILMVKNDLLIILD</sequence>
<feature type="transmembrane region" description="Helical" evidence="1">
    <location>
        <begin position="147"/>
        <end position="172"/>
    </location>
</feature>
<feature type="transmembrane region" description="Helical" evidence="1">
    <location>
        <begin position="106"/>
        <end position="135"/>
    </location>
</feature>
<feature type="transmembrane region" description="Helical" evidence="1">
    <location>
        <begin position="66"/>
        <end position="85"/>
    </location>
</feature>
<keyword evidence="1" id="KW-1133">Transmembrane helix</keyword>
<feature type="transmembrane region" description="Helical" evidence="1">
    <location>
        <begin position="179"/>
        <end position="202"/>
    </location>
</feature>
<evidence type="ECO:0000256" key="1">
    <source>
        <dbReference type="SAM" id="Phobius"/>
    </source>
</evidence>
<reference evidence="2" key="1">
    <citation type="submission" date="2020-06" db="EMBL/GenBank/DDBJ databases">
        <title>Genomic insights into acetone-butanol-ethanol (ABE) fermentation by sequencing solventogenic clostridia strains.</title>
        <authorList>
            <person name="Brown S."/>
        </authorList>
    </citation>
    <scope>NUCLEOTIDE SEQUENCE</scope>
    <source>
        <strain evidence="2">DJ123</strain>
    </source>
</reference>